<dbReference type="InterPro" id="IPR051202">
    <property type="entry name" value="Peptidase_C40"/>
</dbReference>
<evidence type="ECO:0000313" key="6">
    <source>
        <dbReference type="EMBL" id="TNK89710.1"/>
    </source>
</evidence>
<evidence type="ECO:0000256" key="3">
    <source>
        <dbReference type="ARBA" id="ARBA00022801"/>
    </source>
</evidence>
<dbReference type="InterPro" id="IPR000064">
    <property type="entry name" value="NLP_P60_dom"/>
</dbReference>
<organism evidence="6 7">
    <name type="scientific">Fructilactobacillus sanfranciscensis</name>
    <name type="common">Lactobacillus sanfranciscensis</name>
    <dbReference type="NCBI Taxonomy" id="1625"/>
    <lineage>
        <taxon>Bacteria</taxon>
        <taxon>Bacillati</taxon>
        <taxon>Bacillota</taxon>
        <taxon>Bacilli</taxon>
        <taxon>Lactobacillales</taxon>
        <taxon>Lactobacillaceae</taxon>
        <taxon>Fructilactobacillus</taxon>
    </lineage>
</organism>
<dbReference type="Gene3D" id="2.10.270.10">
    <property type="entry name" value="Cholin Binding"/>
    <property type="match status" value="1"/>
</dbReference>
<feature type="domain" description="NlpC/P60" evidence="5">
    <location>
        <begin position="56"/>
        <end position="179"/>
    </location>
</feature>
<evidence type="ECO:0000256" key="4">
    <source>
        <dbReference type="ARBA" id="ARBA00022807"/>
    </source>
</evidence>
<keyword evidence="2" id="KW-0645">Protease</keyword>
<feature type="non-terminal residue" evidence="6">
    <location>
        <position position="1"/>
    </location>
</feature>
<dbReference type="Gene3D" id="3.90.1720.10">
    <property type="entry name" value="endopeptidase domain like (from Nostoc punctiforme)"/>
    <property type="match status" value="1"/>
</dbReference>
<evidence type="ECO:0000259" key="5">
    <source>
        <dbReference type="PROSITE" id="PS51935"/>
    </source>
</evidence>
<gene>
    <name evidence="6" type="ORF">DID87_07125</name>
</gene>
<dbReference type="Proteomes" id="UP000313312">
    <property type="component" value="Unassembled WGS sequence"/>
</dbReference>
<protein>
    <recommendedName>
        <fullName evidence="5">NlpC/P60 domain-containing protein</fullName>
    </recommendedName>
</protein>
<dbReference type="PANTHER" id="PTHR47053:SF1">
    <property type="entry name" value="MUREIN DD-ENDOPEPTIDASE MEPH-RELATED"/>
    <property type="match status" value="1"/>
</dbReference>
<dbReference type="GO" id="GO:0008234">
    <property type="term" value="F:cysteine-type peptidase activity"/>
    <property type="evidence" value="ECO:0007669"/>
    <property type="project" value="UniProtKB-KW"/>
</dbReference>
<dbReference type="SUPFAM" id="SSF54001">
    <property type="entry name" value="Cysteine proteinases"/>
    <property type="match status" value="1"/>
</dbReference>
<dbReference type="GO" id="GO:0006508">
    <property type="term" value="P:proteolysis"/>
    <property type="evidence" value="ECO:0007669"/>
    <property type="project" value="UniProtKB-KW"/>
</dbReference>
<name>A0A5C4TH61_FRUSA</name>
<comment type="caution">
    <text evidence="6">The sequence shown here is derived from an EMBL/GenBank/DDBJ whole genome shotgun (WGS) entry which is preliminary data.</text>
</comment>
<dbReference type="PROSITE" id="PS51935">
    <property type="entry name" value="NLPC_P60"/>
    <property type="match status" value="1"/>
</dbReference>
<keyword evidence="3" id="KW-0378">Hydrolase</keyword>
<dbReference type="Pfam" id="PF00877">
    <property type="entry name" value="NLPC_P60"/>
    <property type="match status" value="1"/>
</dbReference>
<proteinExistence type="inferred from homology"/>
<comment type="similarity">
    <text evidence="1">Belongs to the peptidase C40 family.</text>
</comment>
<dbReference type="PANTHER" id="PTHR47053">
    <property type="entry name" value="MUREIN DD-ENDOPEPTIDASE MEPH-RELATED"/>
    <property type="match status" value="1"/>
</dbReference>
<evidence type="ECO:0000256" key="2">
    <source>
        <dbReference type="ARBA" id="ARBA00022670"/>
    </source>
</evidence>
<dbReference type="InterPro" id="IPR038765">
    <property type="entry name" value="Papain-like_cys_pep_sf"/>
</dbReference>
<evidence type="ECO:0000256" key="1">
    <source>
        <dbReference type="ARBA" id="ARBA00007074"/>
    </source>
</evidence>
<dbReference type="EMBL" id="QFCR01000057">
    <property type="protein sequence ID" value="TNK89710.1"/>
    <property type="molecule type" value="Genomic_DNA"/>
</dbReference>
<evidence type="ECO:0000313" key="7">
    <source>
        <dbReference type="Proteomes" id="UP000313312"/>
    </source>
</evidence>
<dbReference type="RefSeq" id="WP_180338006.1">
    <property type="nucleotide sequence ID" value="NZ_QFCR01000057.1"/>
</dbReference>
<sequence>MFGNDGRIVTGLVDWYGSKYYFDENTYTKVTNDWRDTHLGHAHFNADGVLDAVSDAQKAQQLENIADQFLGWGYVWGGNNPSTGFDCSGLTQYIMSQIGISIARTASDQYANSRHISAGQAQKGDLVYFCEGGSVIHTGLYIGNGLMIDAQVAGVGIGVHRVSQLSSYYPAVYGRYLNL</sequence>
<keyword evidence="4" id="KW-0788">Thiol protease</keyword>
<accession>A0A5C4TH61</accession>
<dbReference type="AlphaFoldDB" id="A0A5C4TH61"/>
<dbReference type="SUPFAM" id="SSF69360">
    <property type="entry name" value="Cell wall binding repeat"/>
    <property type="match status" value="1"/>
</dbReference>
<reference evidence="6 7" key="1">
    <citation type="submission" date="2018-05" db="EMBL/GenBank/DDBJ databases">
        <title>Lactobacillus sanfranciscensis Ah4 draft denome sequence.</title>
        <authorList>
            <person name="Zhang G."/>
        </authorList>
    </citation>
    <scope>NUCLEOTIDE SEQUENCE [LARGE SCALE GENOMIC DNA]</scope>
    <source>
        <strain evidence="6 7">Ah4</strain>
    </source>
</reference>